<dbReference type="PANTHER" id="PTHR10655:SF17">
    <property type="entry name" value="LYSOPHOSPHOLIPASE-LIKE PROTEIN 1"/>
    <property type="match status" value="1"/>
</dbReference>
<gene>
    <name evidence="4" type="ORF">AWC35_16445</name>
</gene>
<evidence type="ECO:0000256" key="1">
    <source>
        <dbReference type="ARBA" id="ARBA00006499"/>
    </source>
</evidence>
<protein>
    <recommendedName>
        <fullName evidence="3">Phospholipase/carboxylesterase/thioesterase domain-containing protein</fullName>
    </recommendedName>
</protein>
<dbReference type="PANTHER" id="PTHR10655">
    <property type="entry name" value="LYSOPHOSPHOLIPASE-RELATED"/>
    <property type="match status" value="1"/>
</dbReference>
<dbReference type="InterPro" id="IPR003140">
    <property type="entry name" value="PLipase/COase/thioEstase"/>
</dbReference>
<keyword evidence="5" id="KW-1185">Reference proteome</keyword>
<keyword evidence="2" id="KW-0378">Hydrolase</keyword>
<comment type="similarity">
    <text evidence="1">Belongs to the AB hydrolase superfamily. AB hydrolase 2 family.</text>
</comment>
<dbReference type="Proteomes" id="UP000217182">
    <property type="component" value="Chromosome"/>
</dbReference>
<evidence type="ECO:0000313" key="5">
    <source>
        <dbReference type="Proteomes" id="UP000217182"/>
    </source>
</evidence>
<dbReference type="InterPro" id="IPR050565">
    <property type="entry name" value="LYPA1-2/EST-like"/>
</dbReference>
<reference evidence="4 5" key="1">
    <citation type="submission" date="2016-01" db="EMBL/GenBank/DDBJ databases">
        <authorList>
            <person name="Oliw E.H."/>
        </authorList>
    </citation>
    <scope>NUCLEOTIDE SEQUENCE [LARGE SCALE GENOMIC DNA]</scope>
    <source>
        <strain evidence="4 5">FRB97</strain>
    </source>
</reference>
<accession>A0A250B3H3</accession>
<proteinExistence type="inferred from homology"/>
<dbReference type="Pfam" id="PF02230">
    <property type="entry name" value="Abhydrolase_2"/>
    <property type="match status" value="1"/>
</dbReference>
<evidence type="ECO:0000259" key="3">
    <source>
        <dbReference type="Pfam" id="PF02230"/>
    </source>
</evidence>
<organism evidence="4 5">
    <name type="scientific">Gibbsiella quercinecans</name>
    <dbReference type="NCBI Taxonomy" id="929813"/>
    <lineage>
        <taxon>Bacteria</taxon>
        <taxon>Pseudomonadati</taxon>
        <taxon>Pseudomonadota</taxon>
        <taxon>Gammaproteobacteria</taxon>
        <taxon>Enterobacterales</taxon>
        <taxon>Yersiniaceae</taxon>
        <taxon>Gibbsiella</taxon>
    </lineage>
</organism>
<dbReference type="SUPFAM" id="SSF53474">
    <property type="entry name" value="alpha/beta-Hydrolases"/>
    <property type="match status" value="1"/>
</dbReference>
<dbReference type="KEGG" id="gqu:AWC35_16445"/>
<evidence type="ECO:0000256" key="2">
    <source>
        <dbReference type="ARBA" id="ARBA00022801"/>
    </source>
</evidence>
<dbReference type="GO" id="GO:0016787">
    <property type="term" value="F:hydrolase activity"/>
    <property type="evidence" value="ECO:0007669"/>
    <property type="project" value="UniProtKB-KW"/>
</dbReference>
<dbReference type="EMBL" id="CP014136">
    <property type="protein sequence ID" value="ATA20803.1"/>
    <property type="molecule type" value="Genomic_DNA"/>
</dbReference>
<feature type="domain" description="Phospholipase/carboxylesterase/thioesterase" evidence="3">
    <location>
        <begin position="5"/>
        <end position="196"/>
    </location>
</feature>
<dbReference type="Gene3D" id="3.40.50.1820">
    <property type="entry name" value="alpha/beta hydrolase"/>
    <property type="match status" value="1"/>
</dbReference>
<sequence>MTPSLIIFLHGVGSRGDDFTQLPQIWQQRWPNASFAMPNAPWPFNYGGGYQWFSVDGVTENNRLERIVAARAGFDQTIAQIMAQHGLADRPQQVVLVGFSQGSIMALDTIASGRSRYGAIVAFSGRLVPPAAAQFALDTPVALIHGDADNVIPWQESERAQHALQQAGVDSELHVLAGLGHSLSATGVSLAETFIARVGH</sequence>
<evidence type="ECO:0000313" key="4">
    <source>
        <dbReference type="EMBL" id="ATA20803.1"/>
    </source>
</evidence>
<dbReference type="InterPro" id="IPR029058">
    <property type="entry name" value="AB_hydrolase_fold"/>
</dbReference>
<dbReference type="OrthoDB" id="9801763at2"/>
<dbReference type="RefSeq" id="WP_095847388.1">
    <property type="nucleotide sequence ID" value="NZ_CP014136.1"/>
</dbReference>
<name>A0A250B3H3_9GAMM</name>
<dbReference type="AlphaFoldDB" id="A0A250B3H3"/>